<dbReference type="InterPro" id="IPR001870">
    <property type="entry name" value="B30.2/SPRY"/>
</dbReference>
<dbReference type="GeneID" id="93585531"/>
<evidence type="ECO:0000256" key="2">
    <source>
        <dbReference type="PROSITE-ProRule" id="PRU00023"/>
    </source>
</evidence>
<dbReference type="PANTHER" id="PTHR10039:SF14">
    <property type="entry name" value="NACHT DOMAIN-CONTAINING PROTEIN"/>
    <property type="match status" value="1"/>
</dbReference>
<dbReference type="OrthoDB" id="5397217at2759"/>
<dbReference type="STRING" id="97331.A0A437A187"/>
<gene>
    <name evidence="4" type="ORF">DFL_003220</name>
</gene>
<dbReference type="CDD" id="cd12885">
    <property type="entry name" value="SPRY_RanBP_like"/>
    <property type="match status" value="1"/>
</dbReference>
<dbReference type="Gene3D" id="3.40.50.300">
    <property type="entry name" value="P-loop containing nucleotide triphosphate hydrolases"/>
    <property type="match status" value="1"/>
</dbReference>
<dbReference type="EMBL" id="SAEB01000006">
    <property type="protein sequence ID" value="RVD84883.1"/>
    <property type="molecule type" value="Genomic_DNA"/>
</dbReference>
<dbReference type="SUPFAM" id="SSF52540">
    <property type="entry name" value="P-loop containing nucleoside triphosphate hydrolases"/>
    <property type="match status" value="1"/>
</dbReference>
<keyword evidence="1" id="KW-0677">Repeat</keyword>
<dbReference type="InterPro" id="IPR027417">
    <property type="entry name" value="P-loop_NTPase"/>
</dbReference>
<proteinExistence type="predicted"/>
<sequence>MTIQLEPQEVTVGTSICWRLGRDRFEKRIREKEKIPEDQQTDCLKKFFKKYPLDQAFNSCEEIKSLAADKYGGEERQNKIGSLLETLNTFKDAVDGLLSCAPESVSAIWLGLGMIIKIVSDDLLTCRIIVDAFDSIVTITLFSLLVEKRYLQSVHRDPRVAQCQSIEQKTFEKVQDLVCAIFDFSWHTQYHLSPQWDKETSNSTPHTHGLSEKLKSGVAKTGHKIKTSAKTVGAKFREAIIGDIKSKHEEIEGLYGEIQNLCHVLFQEATLTHNQDMGDKLNDLLRETEGRISQRVQQVQDSIKECTETVIESIETSTQKIGEGIKEGNEKVIEVLGAQLQDATKAIFDNLNAAPKSPHDALDRYHEILQPSSALDNFLLGLKNRKDADGALTKQSWILENSTYQEWRDKSREREVLCLTGRKGHGKTMTMLSVHDNLVDCHIDPEKEVVLRFFFKLGDTELQSSLRAFESLILQLLEAVKGRDNARPLLNDIIGFKTIEDIEKYKKASNQGKCDSIRDYINKIASKLGLRVYMILDAIDECQDRSESGLLQHLQNLVLAEDSCVQVLISVREEIDIEKEIVRGGITAFRMLALVPKDTEKEMDTFLQSKLKEIILTRVNNQNNIADIRAETERYLPSLQRKVEGDFAYANMIVANLREPSRMTLETRIAKLPSSVEEIYRRSLEGMKASERLLIIFALRWVAWSFSDITALEIAEHYRGVYRDPERDPEAYGVYDFSDLSKDPEIRETINHLRVVGRDFFTFVEETEPITVHLSVREWVKKPLNLEKALPSGEMQAKVLNSIGGNFVFEVQIPAANIPTGHHELSELFNAEESHLAIVLDCLRALTNPNFQYRHEPWDPPEDSIIKWETYCKDQGFLLPTDPHLREKLGDLPLSPKPRYEILETMKHLLALEEFYSPQKVLNNPNWIALRQLFVEFTHQKRNFSWYPWNAWYSFFTSPRRRDLDDSNAGFHRQSFSGSVSPLEFLVVNGCRYLIELYCHGSGPLFESIIHQPYRIFTSSNRSNLIDLIRSISSSAGFHAVNQLSVCAAIWLNDAIEDSEFIENSESTEDSESDEYSFAAASTPDGEMSDMLRFFISNSPIRWIRSAMRTICNCILVDSHWAHQTSDKLDNFLLIPTLDKIFDILLLRNANSRLTQGGETTNALDECFAEAVRAFILRIDNNSYKLIHWKFLKFLLEKGAQLNPDTEGEALFSAIVDAFERYADPNDRRTLPLPMVLDIFEELLNMGYVTSKAAREKIFIIARVRQLKLFQKLTGGRPAVLDQVDQSGRSVMHTLFQKGEGCGMKFPDSLVPLFDEIYRIQPQLVNAQDNKSRAPLSYAVENRDLEGVELLLRNGADVHDDDELGQTALHTLCAQNNVIQGTEESDVDWSRGFDQLYRSGGSFSIRRKPKVPKYCKGKNDLVENDLLILSQLESASIDLNSRTKTLATPLAIAFQYQRPPFLLQFLNILQQRYQSSEYISSVLLSCDLDNRNILHYATSREGLRCYQEQKDLSDIVEIIFSYLDEEQRISLLNGKDLSRGFTPLHEAAKKRYLHLIGLFTRHNADVRLESEEGYPAIHYLIGERAFELAIASKCPHSTDRLSKENPSDSQAVAMKTDEDLLISLLGDIQVASQNSTLFANLQCLALQQGWTALQKVLDTRGIDPSSTDDSGWNQYHMLNVFNGTWIESQESGDFPLDVKLRPSALEYYYWCRSDGDEIDMIDSTKTLRMSKVSEAQYLADNLIPPMPSRFYFEVMLEGKSLTYGDFFRIGLMSAPFDLPQLSEHRVMTVYWASYEGIFHDNSTDPPNQVYIGPWAEESSNSYVMDPIGLGFDYPTGKIYFTKGGQLIGDIYQVVKRDRWRPGVSVTSGSEVSLTVNFGSEDFAFRNWEAPIEEIETMYAEQPKEERKAVYGAVYV</sequence>
<evidence type="ECO:0000313" key="5">
    <source>
        <dbReference type="Proteomes" id="UP000283090"/>
    </source>
</evidence>
<dbReference type="RefSeq" id="XP_067490427.1">
    <property type="nucleotide sequence ID" value="XM_067632128.1"/>
</dbReference>
<dbReference type="Pfam" id="PF00023">
    <property type="entry name" value="Ank"/>
    <property type="match status" value="1"/>
</dbReference>
<dbReference type="InterPro" id="IPR002110">
    <property type="entry name" value="Ankyrin_rpt"/>
</dbReference>
<dbReference type="Pfam" id="PF24883">
    <property type="entry name" value="NPHP3_N"/>
    <property type="match status" value="1"/>
</dbReference>
<name>A0A437A187_ARTFL</name>
<organism evidence="4 5">
    <name type="scientific">Arthrobotrys flagrans</name>
    <name type="common">Nematode-trapping fungus</name>
    <name type="synonym">Trichothecium flagrans</name>
    <dbReference type="NCBI Taxonomy" id="97331"/>
    <lineage>
        <taxon>Eukaryota</taxon>
        <taxon>Fungi</taxon>
        <taxon>Dikarya</taxon>
        <taxon>Ascomycota</taxon>
        <taxon>Pezizomycotina</taxon>
        <taxon>Orbiliomycetes</taxon>
        <taxon>Orbiliales</taxon>
        <taxon>Orbiliaceae</taxon>
        <taxon>Arthrobotrys</taxon>
    </lineage>
</organism>
<evidence type="ECO:0000259" key="3">
    <source>
        <dbReference type="PROSITE" id="PS50188"/>
    </source>
</evidence>
<dbReference type="InterPro" id="IPR044736">
    <property type="entry name" value="Gid1/RanBPM/SPLA_SPRY"/>
</dbReference>
<keyword evidence="2" id="KW-0040">ANK repeat</keyword>
<feature type="repeat" description="ANK" evidence="2">
    <location>
        <begin position="1331"/>
        <end position="1363"/>
    </location>
</feature>
<dbReference type="InterPro" id="IPR036770">
    <property type="entry name" value="Ankyrin_rpt-contain_sf"/>
</dbReference>
<dbReference type="PROSITE" id="PS50088">
    <property type="entry name" value="ANK_REPEAT"/>
    <property type="match status" value="2"/>
</dbReference>
<dbReference type="Gene3D" id="1.25.40.20">
    <property type="entry name" value="Ankyrin repeat-containing domain"/>
    <property type="match status" value="2"/>
</dbReference>
<evidence type="ECO:0000313" key="4">
    <source>
        <dbReference type="EMBL" id="RVD84883.1"/>
    </source>
</evidence>
<dbReference type="SUPFAM" id="SSF49899">
    <property type="entry name" value="Concanavalin A-like lectins/glucanases"/>
    <property type="match status" value="1"/>
</dbReference>
<accession>A0A437A187</accession>
<feature type="domain" description="B30.2/SPRY" evidence="3">
    <location>
        <begin position="1678"/>
        <end position="1882"/>
    </location>
</feature>
<reference evidence="4 5" key="1">
    <citation type="submission" date="2019-01" db="EMBL/GenBank/DDBJ databases">
        <title>Intercellular communication is required for trap formation in the nematode-trapping fungus Duddingtonia flagrans.</title>
        <authorList>
            <person name="Youssar L."/>
            <person name="Wernet V."/>
            <person name="Hensel N."/>
            <person name="Hildebrandt H.-G."/>
            <person name="Fischer R."/>
        </authorList>
    </citation>
    <scope>NUCLEOTIDE SEQUENCE [LARGE SCALE GENOMIC DNA]</scope>
    <source>
        <strain evidence="4 5">CBS H-5679</strain>
    </source>
</reference>
<dbReference type="InterPro" id="IPR013320">
    <property type="entry name" value="ConA-like_dom_sf"/>
</dbReference>
<dbReference type="InterPro" id="IPR043136">
    <property type="entry name" value="B30.2/SPRY_sf"/>
</dbReference>
<dbReference type="PROSITE" id="PS50297">
    <property type="entry name" value="ANK_REP_REGION"/>
    <property type="match status" value="2"/>
</dbReference>
<dbReference type="SUPFAM" id="SSF48403">
    <property type="entry name" value="Ankyrin repeat"/>
    <property type="match status" value="2"/>
</dbReference>
<dbReference type="VEuPathDB" id="FungiDB:DFL_003220"/>
<evidence type="ECO:0000256" key="1">
    <source>
        <dbReference type="ARBA" id="ARBA00022737"/>
    </source>
</evidence>
<keyword evidence="5" id="KW-1185">Reference proteome</keyword>
<dbReference type="InterPro" id="IPR056884">
    <property type="entry name" value="NPHP3-like_N"/>
</dbReference>
<protein>
    <recommendedName>
        <fullName evidence="3">B30.2/SPRY domain-containing protein</fullName>
    </recommendedName>
</protein>
<feature type="repeat" description="ANK" evidence="2">
    <location>
        <begin position="1539"/>
        <end position="1571"/>
    </location>
</feature>
<dbReference type="Gene3D" id="2.60.120.920">
    <property type="match status" value="1"/>
</dbReference>
<dbReference type="SMART" id="SM00248">
    <property type="entry name" value="ANK"/>
    <property type="match status" value="3"/>
</dbReference>
<dbReference type="Proteomes" id="UP000283090">
    <property type="component" value="Unassembled WGS sequence"/>
</dbReference>
<comment type="caution">
    <text evidence="4">The sequence shown here is derived from an EMBL/GenBank/DDBJ whole genome shotgun (WGS) entry which is preliminary data.</text>
</comment>
<dbReference type="PROSITE" id="PS50188">
    <property type="entry name" value="B302_SPRY"/>
    <property type="match status" value="1"/>
</dbReference>
<dbReference type="PANTHER" id="PTHR10039">
    <property type="entry name" value="AMELOGENIN"/>
    <property type="match status" value="1"/>
</dbReference>